<evidence type="ECO:0000256" key="1">
    <source>
        <dbReference type="SAM" id="SignalP"/>
    </source>
</evidence>
<evidence type="ECO:0000313" key="2">
    <source>
        <dbReference type="EMBL" id="WOE75154.1"/>
    </source>
</evidence>
<accession>A0AA97HZV7</accession>
<feature type="signal peptide" evidence="1">
    <location>
        <begin position="1"/>
        <end position="28"/>
    </location>
</feature>
<sequence length="117" mass="12881">MKATQPFTLLMVPLLLSACSTTSATAIAESPPTDNFGTPFADTIPADVRRFIVRRQGCDHFRGEPPYDEQRAEFLAARIEETCTGTDAELAGLRRKYRDDGAIITALSDFEDSIELP</sequence>
<keyword evidence="3" id="KW-1185">Reference proteome</keyword>
<organism evidence="2 3">
    <name type="scientific">Alterisphingorhabdus coralli</name>
    <dbReference type="NCBI Taxonomy" id="3071408"/>
    <lineage>
        <taxon>Bacteria</taxon>
        <taxon>Pseudomonadati</taxon>
        <taxon>Pseudomonadota</taxon>
        <taxon>Alphaproteobacteria</taxon>
        <taxon>Sphingomonadales</taxon>
        <taxon>Sphingomonadaceae</taxon>
        <taxon>Alterisphingorhabdus (ex Yan et al. 2024)</taxon>
    </lineage>
</organism>
<name>A0AA97HZV7_9SPHN</name>
<protein>
    <recommendedName>
        <fullName evidence="4">Lipoprotein</fullName>
    </recommendedName>
</protein>
<feature type="chain" id="PRO_5041674917" description="Lipoprotein" evidence="1">
    <location>
        <begin position="29"/>
        <end position="117"/>
    </location>
</feature>
<dbReference type="AlphaFoldDB" id="A0AA97HZV7"/>
<evidence type="ECO:0000313" key="3">
    <source>
        <dbReference type="Proteomes" id="UP001302429"/>
    </source>
</evidence>
<proteinExistence type="predicted"/>
<reference evidence="2 3" key="1">
    <citation type="submission" date="2023-10" db="EMBL/GenBank/DDBJ databases">
        <title>Complete genome sequence of a Sphingomonadaceae bacterium.</title>
        <authorList>
            <person name="Yan C."/>
        </authorList>
    </citation>
    <scope>NUCLEOTIDE SEQUENCE [LARGE SCALE GENOMIC DNA]</scope>
    <source>
        <strain evidence="2 3">SCSIO 66989</strain>
    </source>
</reference>
<gene>
    <name evidence="2" type="ORF">RB602_00090</name>
</gene>
<keyword evidence="1" id="KW-0732">Signal</keyword>
<dbReference type="EMBL" id="CP136594">
    <property type="protein sequence ID" value="WOE75154.1"/>
    <property type="molecule type" value="Genomic_DNA"/>
</dbReference>
<dbReference type="KEGG" id="acoa:RB602_00090"/>
<dbReference type="Proteomes" id="UP001302429">
    <property type="component" value="Chromosome"/>
</dbReference>
<dbReference type="RefSeq" id="WP_317081804.1">
    <property type="nucleotide sequence ID" value="NZ_CP136594.1"/>
</dbReference>
<evidence type="ECO:0008006" key="4">
    <source>
        <dbReference type="Google" id="ProtNLM"/>
    </source>
</evidence>
<dbReference type="PROSITE" id="PS51257">
    <property type="entry name" value="PROKAR_LIPOPROTEIN"/>
    <property type="match status" value="1"/>
</dbReference>